<feature type="domain" description="Response regulatory" evidence="2">
    <location>
        <begin position="4"/>
        <end position="118"/>
    </location>
</feature>
<gene>
    <name evidence="3" type="ORF">AA106556_1796</name>
</gene>
<protein>
    <submittedName>
        <fullName evidence="3">Response regulator receiver protein</fullName>
    </submittedName>
</protein>
<dbReference type="InterPro" id="IPR011006">
    <property type="entry name" value="CheY-like_superfamily"/>
</dbReference>
<comment type="caution">
    <text evidence="3">The sequence shown here is derived from an EMBL/GenBank/DDBJ whole genome shotgun (WGS) entry which is preliminary data.</text>
</comment>
<dbReference type="EMBL" id="BAQB01000038">
    <property type="protein sequence ID" value="GBR48467.1"/>
    <property type="molecule type" value="Genomic_DNA"/>
</dbReference>
<sequence length="121" mass="13326">MNKYVFLVEDELLISLEIEMLLSELNIKSHGPFSSCQAALAALANIDAHSIDCAILDVKLTDGEALPLARVFHKHGIPIIFSSGHANNHHLETYYPPGKYIAKPFDPTVMKNTIALSVDKL</sequence>
<evidence type="ECO:0000313" key="3">
    <source>
        <dbReference type="EMBL" id="GBR48467.1"/>
    </source>
</evidence>
<keyword evidence="1" id="KW-0597">Phosphoprotein</keyword>
<feature type="modified residue" description="4-aspartylphosphate" evidence="1">
    <location>
        <position position="57"/>
    </location>
</feature>
<evidence type="ECO:0000313" key="4">
    <source>
        <dbReference type="Proteomes" id="UP001062443"/>
    </source>
</evidence>
<name>A0ABQ0QKW8_9PROT</name>
<keyword evidence="4" id="KW-1185">Reference proteome</keyword>
<proteinExistence type="predicted"/>
<evidence type="ECO:0000259" key="2">
    <source>
        <dbReference type="PROSITE" id="PS50110"/>
    </source>
</evidence>
<reference evidence="3" key="1">
    <citation type="submission" date="2013-04" db="EMBL/GenBank/DDBJ databases">
        <title>The genome sequencing project of 58 acetic acid bacteria.</title>
        <authorList>
            <person name="Okamoto-Kainuma A."/>
            <person name="Ishikawa M."/>
            <person name="Umino S."/>
            <person name="Koizumi Y."/>
            <person name="Shiwa Y."/>
            <person name="Yoshikawa H."/>
            <person name="Matsutani M."/>
            <person name="Matsushita K."/>
        </authorList>
    </citation>
    <scope>NUCLEOTIDE SEQUENCE</scope>
    <source>
        <strain evidence="3">NBRC 106556</strain>
    </source>
</reference>
<organism evidence="3 4">
    <name type="scientific">Neokomagataea tanensis NBRC 106556</name>
    <dbReference type="NCBI Taxonomy" id="1223519"/>
    <lineage>
        <taxon>Bacteria</taxon>
        <taxon>Pseudomonadati</taxon>
        <taxon>Pseudomonadota</taxon>
        <taxon>Alphaproteobacteria</taxon>
        <taxon>Acetobacterales</taxon>
        <taxon>Acetobacteraceae</taxon>
        <taxon>Neokomagataea</taxon>
    </lineage>
</organism>
<dbReference type="PROSITE" id="PS50110">
    <property type="entry name" value="RESPONSE_REGULATORY"/>
    <property type="match status" value="1"/>
</dbReference>
<dbReference type="SMART" id="SM00448">
    <property type="entry name" value="REC"/>
    <property type="match status" value="1"/>
</dbReference>
<dbReference type="Pfam" id="PF00072">
    <property type="entry name" value="Response_reg"/>
    <property type="match status" value="1"/>
</dbReference>
<dbReference type="Proteomes" id="UP001062443">
    <property type="component" value="Unassembled WGS sequence"/>
</dbReference>
<dbReference type="Gene3D" id="3.40.50.2300">
    <property type="match status" value="1"/>
</dbReference>
<dbReference type="SUPFAM" id="SSF52172">
    <property type="entry name" value="CheY-like"/>
    <property type="match status" value="1"/>
</dbReference>
<dbReference type="RefSeq" id="WP_068171244.1">
    <property type="nucleotide sequence ID" value="NZ_BAQB01000038.1"/>
</dbReference>
<dbReference type="InterPro" id="IPR001789">
    <property type="entry name" value="Sig_transdc_resp-reg_receiver"/>
</dbReference>
<evidence type="ECO:0000256" key="1">
    <source>
        <dbReference type="PROSITE-ProRule" id="PRU00169"/>
    </source>
</evidence>
<accession>A0ABQ0QKW8</accession>